<comment type="caution">
    <text evidence="15">The sequence shown here is derived from an EMBL/GenBank/DDBJ whole genome shotgun (WGS) entry which is preliminary data.</text>
</comment>
<evidence type="ECO:0000256" key="10">
    <source>
        <dbReference type="SAM" id="MobiDB-lite"/>
    </source>
</evidence>
<keyword evidence="4" id="KW-0479">Metal-binding</keyword>
<keyword evidence="9" id="KW-0238">DNA-binding</keyword>
<reference evidence="15" key="1">
    <citation type="submission" date="2022-07" db="EMBL/GenBank/DDBJ databases">
        <title>Phylogenomic reconstructions and comparative analyses of Kickxellomycotina fungi.</title>
        <authorList>
            <person name="Reynolds N.K."/>
            <person name="Stajich J.E."/>
            <person name="Barry K."/>
            <person name="Grigoriev I.V."/>
            <person name="Crous P."/>
            <person name="Smith M.E."/>
        </authorList>
    </citation>
    <scope>NUCLEOTIDE SEQUENCE</scope>
    <source>
        <strain evidence="15">BCRC 34882</strain>
    </source>
</reference>
<feature type="domain" description="DNA polymerase zeta catalytic subunit N-terminal" evidence="14">
    <location>
        <begin position="18"/>
        <end position="73"/>
    </location>
</feature>
<feature type="region of interest" description="Disordered" evidence="10">
    <location>
        <begin position="929"/>
        <end position="973"/>
    </location>
</feature>
<dbReference type="Pfam" id="PF03104">
    <property type="entry name" value="DNA_pol_B_exo1"/>
    <property type="match status" value="1"/>
</dbReference>
<evidence type="ECO:0000313" key="15">
    <source>
        <dbReference type="EMBL" id="KAJ1991801.1"/>
    </source>
</evidence>
<feature type="domain" description="DNA-directed DNA polymerase family B exonuclease" evidence="12">
    <location>
        <begin position="1062"/>
        <end position="1177"/>
    </location>
</feature>
<dbReference type="Gene3D" id="3.90.1600.10">
    <property type="entry name" value="Palm domain of DNA polymerase"/>
    <property type="match status" value="1"/>
</dbReference>
<keyword evidence="5" id="KW-0227">DNA damage</keyword>
<feature type="region of interest" description="Disordered" evidence="10">
    <location>
        <begin position="618"/>
        <end position="652"/>
    </location>
</feature>
<dbReference type="InterPro" id="IPR056447">
    <property type="entry name" value="REV3_N"/>
</dbReference>
<evidence type="ECO:0000256" key="8">
    <source>
        <dbReference type="ARBA" id="ARBA00049244"/>
    </source>
</evidence>
<sequence>MHCDKGNALERTSAHSILDVQIICIDSYMATPTAVDCRLKSPYNIFEEPLNQVPVVRIFGATRSRQRICLHIHQIWPYILIRYEGPHDISSVRKFGYQLGLSLNHALNIALQSNGTIFVAAVIPVKGIPFYGYHAGYRPFLKILLSNPRIVSRATALLASGAVMGRKTDVFESHLPYTLQFLVDYNLYGMEWINLRNVLFRAPPPSDSEAATSERTITDISVAAEHRWVQQGVPNYLSKLTPPGRICRSELEADTVASDIINRQRVAERRVHHKLIEKNQNIKSEILVHSLSIIWADENKRRMRQGMSILHPKCSQRQPYTPHLTYKGVGEAAQSKLDGPRSADDMRWSNHWRAQSMLQSVLANDRKNQSTDHAIYSNSTQENCCAPVLQFDTGDTWMQSWPSYRDVDIGDVLLSLGGSAGRDRFYVGKVDNVLLSQHSGIITSQSSLTNNSVFKGAATGECKGVLLQSPGPVFVDADLICNSDAKKQDERACVTSDSETENHVYCSSPFGADGKSESSNNHILNEFDDAWIADELLQIEREYLSNEELTSTEIPQLDGASDFQKSDLFKNDSSDDKAGDSSERSKRKRNYSSCSDRRRRLRPLTLLSSKTGAIVGISDEDKSAGGKDEKTKRNSYRGQRNKVAGKTEKQSRCAPYRSRAVSSIHPKVPNWLNEIEDKMLMAGQALPNANRQTNGFPKSDVFIDIPHSQGSIIASRKTSQIVYKQTACDARNTDERNDIHFHGSVSLPVYLEGHSCCKQSCMQTETALDSIQQAQLTGYHGFFRYILEPPSIAKLRSSLKEYAVAETIAQKPYFSNPLDMPKTFKAYSGSTLWISSNYAHQLSVFNPKYTVSFKGGCGNSSSNSSNSNDSSVVHDKNDFQMQNTQRRCTMWSHEAIKQINAISRSNRYNDSGCWHEGWWQFAQLPPRLSKRQHQRRSLPDQRVVAKKKGDDGANGLSRSKDSPISTPIARRKRDQSDIKWNAVLGSLLQPHSSTQFKGDNYNSIEKLQTESKTAEEKELVFLSQVSMELLVMCQGESAIDPKRDMIIPVVKLWRLGLPSHVEHRCCENELDMIMDMSKCICQTDPDILCGYDLQGGSWGYLIERTELVYGIHICNALSRISNTGIYRQQQQTGPEHKNESCNHYKGIEIDIVGRHTLNVWKIMRSELNITSYTFENVVAKVLGERSPHYSPATLSSWVSEGPVVAQARALRHVLYRAAAVLRILEKARIVDRAAEFASVIGIDFQSVLTRGSQFRVESLMARIAHPELYILSSPTRGQVAQQHAAECLPLVLEPQSRYYTDPVVVLDFQSLYPSMMIAYNYCFSTCLGRLEEAASVPASVSILSGDSGSSRRLGFTSFDMPSGLLAALGHSNITVSPNGVMFVKPSVRKGLLGRMLQEILESRVMIKEAISLWGKDDKPLYKKLDAWQLGLKLIANVTYGYTGASFSGRMPCVDVADAIVQAGRETLENAIKFVHTRHSTWGAEVVYGDTDSMFLHFPGKSRESAIRIGHEIAEAVTNLNPAPVKLNFEKVYQPCVLLTKKRYVGWMYSSVDQAEPQLDVKGMELVRRDGCGVQQRILEGAIDIMFRKNDLSLVKSFVTQQITKVLRGEVPLEEFIIAKEVRMGTYSGRTLPAHVKVAVDNMAYDMQAEPQYGERVPYVVVSNGICSRLNDQVVRPHMLLKRADLRLNAQYYIEKQITPALDRVFSLMGVDVRAWIDKMPKRLRSSIYNVLTDGDSESENDPIIEPPDIHQMLRPQPLYIQAAPPDQLISGRTEARGSRKHMSRTLDHFYLKRSCILCTKAVAAVPSSPGGSGRTAESHVVQVCDDCMANRAIAIARVGAIRNQVSSAFKEVLDKCADCVGGHRADALHAAEACESIDCSNLFQRDAQSRRYLAWSKAIRDLDN</sequence>
<evidence type="ECO:0000256" key="3">
    <source>
        <dbReference type="ARBA" id="ARBA00022695"/>
    </source>
</evidence>
<dbReference type="InterPro" id="IPR036397">
    <property type="entry name" value="RNaseH_sf"/>
</dbReference>
<feature type="region of interest" description="Disordered" evidence="10">
    <location>
        <begin position="555"/>
        <end position="597"/>
    </location>
</feature>
<evidence type="ECO:0000256" key="1">
    <source>
        <dbReference type="ARBA" id="ARBA00005755"/>
    </source>
</evidence>
<dbReference type="InterPro" id="IPR006134">
    <property type="entry name" value="DNA-dir_DNA_pol_B_multi_dom"/>
</dbReference>
<dbReference type="PROSITE" id="PS00116">
    <property type="entry name" value="DNA_POLYMERASE_B"/>
    <property type="match status" value="1"/>
</dbReference>
<dbReference type="Pfam" id="PF24065">
    <property type="entry name" value="REV3_N"/>
    <property type="match status" value="1"/>
</dbReference>
<evidence type="ECO:0000256" key="5">
    <source>
        <dbReference type="ARBA" id="ARBA00022763"/>
    </source>
</evidence>
<dbReference type="Gene3D" id="1.10.287.690">
    <property type="entry name" value="Helix hairpin bin"/>
    <property type="match status" value="1"/>
</dbReference>
<evidence type="ECO:0000259" key="12">
    <source>
        <dbReference type="Pfam" id="PF03104"/>
    </source>
</evidence>
<dbReference type="InterPro" id="IPR012337">
    <property type="entry name" value="RNaseH-like_sf"/>
</dbReference>
<keyword evidence="7" id="KW-0234">DNA repair</keyword>
<dbReference type="Proteomes" id="UP001151295">
    <property type="component" value="Unassembled WGS sequence"/>
</dbReference>
<feature type="domain" description="DNA polymerase delta/zeta catalytic subunit N-terminal" evidence="13">
    <location>
        <begin position="75"/>
        <end position="151"/>
    </location>
</feature>
<protein>
    <recommendedName>
        <fullName evidence="9">DNA polymerase</fullName>
        <ecNumber evidence="9">2.7.7.7</ecNumber>
    </recommendedName>
</protein>
<feature type="compositionally biased region" description="Basic and acidic residues" evidence="10">
    <location>
        <begin position="619"/>
        <end position="632"/>
    </location>
</feature>
<keyword evidence="6 9" id="KW-0239">DNA-directed DNA polymerase</keyword>
<evidence type="ECO:0000259" key="14">
    <source>
        <dbReference type="Pfam" id="PF24065"/>
    </source>
</evidence>
<comment type="catalytic activity">
    <reaction evidence="8 9">
        <text>DNA(n) + a 2'-deoxyribonucleoside 5'-triphosphate = DNA(n+1) + diphosphate</text>
        <dbReference type="Rhea" id="RHEA:22508"/>
        <dbReference type="Rhea" id="RHEA-COMP:17339"/>
        <dbReference type="Rhea" id="RHEA-COMP:17340"/>
        <dbReference type="ChEBI" id="CHEBI:33019"/>
        <dbReference type="ChEBI" id="CHEBI:61560"/>
        <dbReference type="ChEBI" id="CHEBI:173112"/>
        <dbReference type="EC" id="2.7.7.7"/>
    </reaction>
</comment>
<dbReference type="EMBL" id="JANBQD010000033">
    <property type="protein sequence ID" value="KAJ1991801.1"/>
    <property type="molecule type" value="Genomic_DNA"/>
</dbReference>
<proteinExistence type="inferred from homology"/>
<dbReference type="Pfam" id="PF24055">
    <property type="entry name" value="POL3_N"/>
    <property type="match status" value="1"/>
</dbReference>
<dbReference type="SUPFAM" id="SSF53098">
    <property type="entry name" value="Ribonuclease H-like"/>
    <property type="match status" value="1"/>
</dbReference>
<accession>A0ABQ8PM23</accession>
<evidence type="ECO:0000256" key="6">
    <source>
        <dbReference type="ARBA" id="ARBA00022932"/>
    </source>
</evidence>
<dbReference type="EC" id="2.7.7.7" evidence="9"/>
<dbReference type="PRINTS" id="PR00106">
    <property type="entry name" value="DNAPOLB"/>
</dbReference>
<comment type="similarity">
    <text evidence="1 9">Belongs to the DNA polymerase type-B family.</text>
</comment>
<evidence type="ECO:0000256" key="7">
    <source>
        <dbReference type="ARBA" id="ARBA00023204"/>
    </source>
</evidence>
<feature type="compositionally biased region" description="Basic and acidic residues" evidence="10">
    <location>
        <begin position="564"/>
        <end position="584"/>
    </location>
</feature>
<dbReference type="InterPro" id="IPR030559">
    <property type="entry name" value="PolZ_Rev3"/>
</dbReference>
<feature type="domain" description="DNA-directed DNA polymerase family B multifunctional" evidence="11">
    <location>
        <begin position="1242"/>
        <end position="1706"/>
    </location>
</feature>
<evidence type="ECO:0000256" key="4">
    <source>
        <dbReference type="ARBA" id="ARBA00022723"/>
    </source>
</evidence>
<dbReference type="Pfam" id="PF00136">
    <property type="entry name" value="DNA_pol_B"/>
    <property type="match status" value="1"/>
</dbReference>
<dbReference type="Gene3D" id="3.30.342.10">
    <property type="entry name" value="DNA Polymerase, chain B, domain 1"/>
    <property type="match status" value="1"/>
</dbReference>
<dbReference type="SUPFAM" id="SSF56672">
    <property type="entry name" value="DNA/RNA polymerases"/>
    <property type="match status" value="1"/>
</dbReference>
<dbReference type="PANTHER" id="PTHR45812:SF1">
    <property type="entry name" value="DNA POLYMERASE ZETA CATALYTIC SUBUNIT"/>
    <property type="match status" value="1"/>
</dbReference>
<keyword evidence="2 9" id="KW-0808">Transferase</keyword>
<dbReference type="InterPro" id="IPR017964">
    <property type="entry name" value="DNA-dir_DNA_pol_B_CS"/>
</dbReference>
<dbReference type="InterPro" id="IPR023211">
    <property type="entry name" value="DNA_pol_palm_dom_sf"/>
</dbReference>
<keyword evidence="16" id="KW-1185">Reference proteome</keyword>
<evidence type="ECO:0000313" key="16">
    <source>
        <dbReference type="Proteomes" id="UP001151295"/>
    </source>
</evidence>
<keyword evidence="9" id="KW-0235">DNA replication</keyword>
<dbReference type="InterPro" id="IPR056435">
    <property type="entry name" value="DPOD/Z_N"/>
</dbReference>
<dbReference type="SMART" id="SM00486">
    <property type="entry name" value="POLBc"/>
    <property type="match status" value="1"/>
</dbReference>
<organism evidence="15 16">
    <name type="scientific">Coemansia umbellata</name>
    <dbReference type="NCBI Taxonomy" id="1424467"/>
    <lineage>
        <taxon>Eukaryota</taxon>
        <taxon>Fungi</taxon>
        <taxon>Fungi incertae sedis</taxon>
        <taxon>Zoopagomycota</taxon>
        <taxon>Kickxellomycotina</taxon>
        <taxon>Kickxellomycetes</taxon>
        <taxon>Kickxellales</taxon>
        <taxon>Kickxellaceae</taxon>
        <taxon>Coemansia</taxon>
    </lineage>
</organism>
<dbReference type="PANTHER" id="PTHR45812">
    <property type="entry name" value="DNA POLYMERASE ZETA CATALYTIC SUBUNIT"/>
    <property type="match status" value="1"/>
</dbReference>
<evidence type="ECO:0000259" key="11">
    <source>
        <dbReference type="Pfam" id="PF00136"/>
    </source>
</evidence>
<name>A0ABQ8PM23_9FUNG</name>
<dbReference type="InterPro" id="IPR042087">
    <property type="entry name" value="DNA_pol_B_thumb"/>
</dbReference>
<dbReference type="InterPro" id="IPR006172">
    <property type="entry name" value="DNA-dir_DNA_pol_B"/>
</dbReference>
<evidence type="ECO:0000256" key="9">
    <source>
        <dbReference type="RuleBase" id="RU000442"/>
    </source>
</evidence>
<dbReference type="GO" id="GO:0003887">
    <property type="term" value="F:DNA-directed DNA polymerase activity"/>
    <property type="evidence" value="ECO:0007669"/>
    <property type="project" value="UniProtKB-EC"/>
</dbReference>
<dbReference type="InterPro" id="IPR006133">
    <property type="entry name" value="DNA-dir_DNA_pol_B_exonuc"/>
</dbReference>
<dbReference type="CDD" id="cd05534">
    <property type="entry name" value="POLBc_zeta"/>
    <property type="match status" value="1"/>
</dbReference>
<keyword evidence="3 9" id="KW-0548">Nucleotidyltransferase</keyword>
<evidence type="ECO:0000256" key="2">
    <source>
        <dbReference type="ARBA" id="ARBA00022679"/>
    </source>
</evidence>
<gene>
    <name evidence="15" type="primary">REV3</name>
    <name evidence="15" type="ORF">EDC05_003156</name>
</gene>
<dbReference type="InterPro" id="IPR043502">
    <property type="entry name" value="DNA/RNA_pol_sf"/>
</dbReference>
<dbReference type="Gene3D" id="1.10.132.60">
    <property type="entry name" value="DNA polymerase family B, C-terminal domain"/>
    <property type="match status" value="1"/>
</dbReference>
<dbReference type="Gene3D" id="3.30.420.10">
    <property type="entry name" value="Ribonuclease H-like superfamily/Ribonuclease H"/>
    <property type="match status" value="1"/>
</dbReference>
<evidence type="ECO:0000259" key="13">
    <source>
        <dbReference type="Pfam" id="PF24055"/>
    </source>
</evidence>